<organism evidence="5 6">
    <name type="scientific">Bacterioplanes sanyensis</name>
    <dbReference type="NCBI Taxonomy" id="1249553"/>
    <lineage>
        <taxon>Bacteria</taxon>
        <taxon>Pseudomonadati</taxon>
        <taxon>Pseudomonadota</taxon>
        <taxon>Gammaproteobacteria</taxon>
        <taxon>Oceanospirillales</taxon>
        <taxon>Oceanospirillaceae</taxon>
        <taxon>Bacterioplanes</taxon>
    </lineage>
</organism>
<accession>A0A222FML8</accession>
<keyword evidence="6" id="KW-1185">Reference proteome</keyword>
<comment type="subunit">
    <text evidence="3">Homotrimer.</text>
</comment>
<dbReference type="EC" id="2.4.2.44" evidence="3"/>
<comment type="function">
    <text evidence="3">Catalyzes the reversible phosphorylation of S-methyl-5'-thioinosine (MTI) to hypoxanthine and 5-methylthioribose-1-phosphate. Involved in the breakdown of S-methyl-5'-thioadenosine (MTA), a major by-product of polyamine biosynthesis. Catabolism of (MTA) occurs via deamination to MTI and phosphorolysis to hypoxanthine.</text>
</comment>
<comment type="caution">
    <text evidence="3">Lacks conserved residue(s) required for the propagation of feature annotation.</text>
</comment>
<comment type="similarity">
    <text evidence="3">Belongs to the PNP/MTAP phosphorylase family. MTAP subfamily.</text>
</comment>
<dbReference type="Pfam" id="PF01048">
    <property type="entry name" value="PNP_UDP_1"/>
    <property type="match status" value="1"/>
</dbReference>
<dbReference type="Gene3D" id="3.40.50.1580">
    <property type="entry name" value="Nucleoside phosphorylase domain"/>
    <property type="match status" value="1"/>
</dbReference>
<feature type="binding site" evidence="3">
    <location>
        <begin position="54"/>
        <end position="55"/>
    </location>
    <ligand>
        <name>phosphate</name>
        <dbReference type="ChEBI" id="CHEBI:43474"/>
    </ligand>
</feature>
<dbReference type="InterPro" id="IPR010044">
    <property type="entry name" value="MTAP"/>
</dbReference>
<name>A0A222FML8_9GAMM</name>
<feature type="site" description="Important for substrate specificity" evidence="3">
    <location>
        <position position="223"/>
    </location>
</feature>
<feature type="site" description="Important for substrate specificity" evidence="3">
    <location>
        <position position="169"/>
    </location>
</feature>
<feature type="binding site" evidence="3">
    <location>
        <position position="187"/>
    </location>
    <ligand>
        <name>substrate</name>
    </ligand>
</feature>
<dbReference type="GO" id="GO:0005829">
    <property type="term" value="C:cytosol"/>
    <property type="evidence" value="ECO:0007669"/>
    <property type="project" value="TreeGrafter"/>
</dbReference>
<keyword evidence="2 3" id="KW-0808">Transferase</keyword>
<dbReference type="EMBL" id="CP022530">
    <property type="protein sequence ID" value="ASP40268.1"/>
    <property type="molecule type" value="Genomic_DNA"/>
</dbReference>
<dbReference type="Proteomes" id="UP000202440">
    <property type="component" value="Chromosome"/>
</dbReference>
<feature type="binding site" evidence="3">
    <location>
        <begin position="211"/>
        <end position="213"/>
    </location>
    <ligand>
        <name>substrate</name>
    </ligand>
</feature>
<comment type="catalytic activity">
    <reaction evidence="3">
        <text>S-methyl-5'-thioinosine + phosphate = 5-(methylsulfanyl)-alpha-D-ribose 1-phosphate + hypoxanthine</text>
        <dbReference type="Rhea" id="RHEA:30643"/>
        <dbReference type="ChEBI" id="CHEBI:17368"/>
        <dbReference type="ChEBI" id="CHEBI:43474"/>
        <dbReference type="ChEBI" id="CHEBI:48595"/>
        <dbReference type="ChEBI" id="CHEBI:58533"/>
        <dbReference type="EC" id="2.4.2.44"/>
    </reaction>
</comment>
<sequence length="250" mass="27249">MAEHITAIIGGTGLTQIDGPEQLSAEPVITELGAPSSTPQRGVWQQQPVVFLSRHGHPHAIPPHKINYRANLLALQQLGVNRIIAVNAVGGIHPDMGSGAIVIPQQLVDYTWGRESTFFDGDFMPLQHIDFTHPYDETLRQQLLTAAKACNITVHDHGVYGATQGPRLETIAEIQKLQHDGCDLVGMTGMPEAALARELNIPYASICLVVNPAAGKSDELITMDYIRQVLDHGMHQVIRVIEGLLQSDNN</sequence>
<evidence type="ECO:0000259" key="4">
    <source>
        <dbReference type="Pfam" id="PF01048"/>
    </source>
</evidence>
<dbReference type="AlphaFoldDB" id="A0A222FML8"/>
<dbReference type="PROSITE" id="PS01240">
    <property type="entry name" value="PNP_MTAP_2"/>
    <property type="match status" value="1"/>
</dbReference>
<dbReference type="RefSeq" id="WP_094061437.1">
    <property type="nucleotide sequence ID" value="NZ_CP022530.1"/>
</dbReference>
<dbReference type="InterPro" id="IPR035994">
    <property type="entry name" value="Nucleoside_phosphorylase_sf"/>
</dbReference>
<feature type="domain" description="Nucleoside phosphorylase" evidence="4">
    <location>
        <begin position="8"/>
        <end position="245"/>
    </location>
</feature>
<feature type="binding site" evidence="3">
    <location>
        <position position="188"/>
    </location>
    <ligand>
        <name>phosphate</name>
        <dbReference type="ChEBI" id="CHEBI:43474"/>
    </ligand>
</feature>
<dbReference type="CDD" id="cd09010">
    <property type="entry name" value="MTAP_SsMTAPII_like_MTIP"/>
    <property type="match status" value="1"/>
</dbReference>
<dbReference type="PANTHER" id="PTHR42679:SF2">
    <property type="entry name" value="S-METHYL-5'-THIOADENOSINE PHOSPHORYLASE"/>
    <property type="match status" value="1"/>
</dbReference>
<dbReference type="HAMAP" id="MF_01963">
    <property type="entry name" value="MTAP"/>
    <property type="match status" value="1"/>
</dbReference>
<feature type="binding site" evidence="3">
    <location>
        <position position="12"/>
    </location>
    <ligand>
        <name>phosphate</name>
        <dbReference type="ChEBI" id="CHEBI:43474"/>
    </ligand>
</feature>
<dbReference type="NCBIfam" id="NF006599">
    <property type="entry name" value="PRK09136.1"/>
    <property type="match status" value="1"/>
</dbReference>
<dbReference type="GO" id="GO:0017061">
    <property type="term" value="F:S-methyl-5-thioadenosine phosphorylase activity"/>
    <property type="evidence" value="ECO:0007669"/>
    <property type="project" value="InterPro"/>
</dbReference>
<evidence type="ECO:0000256" key="3">
    <source>
        <dbReference type="HAMAP-Rule" id="MF_01963"/>
    </source>
</evidence>
<dbReference type="KEGG" id="bsan:CHH28_16990"/>
<dbReference type="GO" id="GO:0006166">
    <property type="term" value="P:purine ribonucleoside salvage"/>
    <property type="evidence" value="ECO:0007669"/>
    <property type="project" value="UniProtKB-UniRule"/>
</dbReference>
<dbReference type="InterPro" id="IPR018099">
    <property type="entry name" value="Purine_phosphorylase-2_CS"/>
</dbReference>
<protein>
    <recommendedName>
        <fullName evidence="3">Probable S-methyl-5'-thioinosine phosphorylase</fullName>
        <ecNumber evidence="3">2.4.2.44</ecNumber>
    </recommendedName>
    <alternativeName>
        <fullName evidence="3">5'-methylthioinosine phosphorylase</fullName>
        <shortName evidence="3">MTI phosphorylase</shortName>
        <shortName evidence="3">MTIP</shortName>
    </alternativeName>
</protein>
<comment type="miscellaneous">
    <text evidence="3">Although this enzyme belongs to the family of MTA phosphorylases based on sequence homology, it has been shown that conserved amino acid substitutions in the substrate binding pocket convert the substrate specificity of this enzyme from 6-aminopurines to 6-oxopurines.</text>
</comment>
<evidence type="ECO:0000313" key="5">
    <source>
        <dbReference type="EMBL" id="ASP40268.1"/>
    </source>
</evidence>
<evidence type="ECO:0000313" key="6">
    <source>
        <dbReference type="Proteomes" id="UP000202440"/>
    </source>
</evidence>
<keyword evidence="3" id="KW-0660">Purine salvage</keyword>
<gene>
    <name evidence="5" type="ORF">CHH28_16990</name>
</gene>
<dbReference type="UniPathway" id="UPA00606"/>
<dbReference type="GO" id="GO:0019509">
    <property type="term" value="P:L-methionine salvage from methylthioadenosine"/>
    <property type="evidence" value="ECO:0007669"/>
    <property type="project" value="TreeGrafter"/>
</dbReference>
<dbReference type="SUPFAM" id="SSF53167">
    <property type="entry name" value="Purine and uridine phosphorylases"/>
    <property type="match status" value="1"/>
</dbReference>
<keyword evidence="1 3" id="KW-0328">Glycosyltransferase</keyword>
<evidence type="ECO:0000256" key="2">
    <source>
        <dbReference type="ARBA" id="ARBA00022679"/>
    </source>
</evidence>
<dbReference type="PANTHER" id="PTHR42679">
    <property type="entry name" value="S-METHYL-5'-THIOADENOSINE PHOSPHORYLASE"/>
    <property type="match status" value="1"/>
</dbReference>
<evidence type="ECO:0000256" key="1">
    <source>
        <dbReference type="ARBA" id="ARBA00022676"/>
    </source>
</evidence>
<dbReference type="InterPro" id="IPR000845">
    <property type="entry name" value="Nucleoside_phosphorylase_d"/>
</dbReference>
<proteinExistence type="inferred from homology"/>
<dbReference type="OrthoDB" id="1523230at2"/>
<reference evidence="5 6" key="1">
    <citation type="submission" date="2017-07" db="EMBL/GenBank/DDBJ databases">
        <title>Annotated genome sequence of Bacterioplanes sanyensis isolated from Red Sea.</title>
        <authorList>
            <person name="Rehman Z.U."/>
        </authorList>
    </citation>
    <scope>NUCLEOTIDE SEQUENCE [LARGE SCALE GENOMIC DNA]</scope>
    <source>
        <strain evidence="5 6">NV9</strain>
    </source>
</reference>
<comment type="pathway">
    <text evidence="3">Purine metabolism; purine nucleoside salvage.</text>
</comment>